<dbReference type="InterPro" id="IPR049945">
    <property type="entry name" value="AAA_22"/>
</dbReference>
<organism evidence="5 6">
    <name type="scientific">Amycolatopsis taiwanensis</name>
    <dbReference type="NCBI Taxonomy" id="342230"/>
    <lineage>
        <taxon>Bacteria</taxon>
        <taxon>Bacillati</taxon>
        <taxon>Actinomycetota</taxon>
        <taxon>Actinomycetes</taxon>
        <taxon>Pseudonocardiales</taxon>
        <taxon>Pseudonocardiaceae</taxon>
        <taxon>Amycolatopsis</taxon>
    </lineage>
</organism>
<protein>
    <submittedName>
        <fullName evidence="5">SARP family transcriptional regulator</fullName>
    </submittedName>
</protein>
<dbReference type="Proteomes" id="UP001165136">
    <property type="component" value="Unassembled WGS sequence"/>
</dbReference>
<gene>
    <name evidence="5" type="ORF">Atai01_16730</name>
</gene>
<dbReference type="InterPro" id="IPR001867">
    <property type="entry name" value="OmpR/PhoB-type_DNA-bd"/>
</dbReference>
<dbReference type="EMBL" id="BSTI01000003">
    <property type="protein sequence ID" value="GLY65054.1"/>
    <property type="molecule type" value="Genomic_DNA"/>
</dbReference>
<sequence length="1023" mass="108634">MRVSVLGPLEVAADHKVVEIGGTKLRALLIRLAVDVGHPVSADSLVDAVWPEAAPAHPAAALQSLVWRLRQALPDERIVRSGSGWYQLDLPLDAVDSHRFERLAGAGQRALRAGDVDLARQRLREALALWRGDPLIEVADAPYAVATGVRLRELWLTAVEDRVEADLAVEPAWSLGAELAELTAAYPLRERLCVLLMRALDADGRRAEALAVYERMRRRLADELGSDPGAELQRTHLALLRGNRPERDRPRGNLRAPMTSFVGRAGELARIRERLREGRLVTLVGPGGVGKTRLATAFAAGVTDRIEGGTWLVELAPVAAAGDVARAVLAAVGPREVGPPASSGDPLRRLTEVLAPSAALLVLDNCEHVVGAAARLLDELLARCPRLLVVATSREPLGVAGERLCPVEPLPLPEPGEPAEKSPAVRLFADRAAAVRPDFVLSDDAAIEVADVCRRLDGLPLAIELAAVRLRTMALGQLATRLDDPLRVLAGGARSAPERHRTLRAVVAWSWDLLTGAERAQAARLAVFPSSFTAEAADRVGVAWETLDTLVDKSLLHLVGERYRMLATIREYGLERLAASGLADSVRAAHAAWFLDLAERAARHLRGAGQLRWLGVLTVERDNLLAALRFAADAGDAATARRLAAALGLFWAILGGHAEAADRLHTALTVPGPASATHTAVAAQYLFHTVLAGRAPDTAAVACVAEPDDVEQPDTTLVTALLALIGNDIRAGLTAIDRHGPPPDPWQRGISALVRAMLTGAASDISTMRRDLAAAAAAFRESGERWGLATSLTYLGLAEGVADDVDTAESALGESIRLIRQLGGTDHVQRAWLAMMHAQQGRLEEARAELLAILDEGVPSTAEALTRLFLADLARHRGELTQAAAELDLAAGWLGDGGFNDALLRLGQGHLALASNDLDAAGPRLREAFGLASSLPDMPMVAQVAVGVAELTLRRGAAGDAATVLGAAHALRNAAATGQLDVRRLSQELRTTLGPTAYQDAYDQGRHLDRDAALAAVAGQLAC</sequence>
<dbReference type="InterPro" id="IPR011990">
    <property type="entry name" value="TPR-like_helical_dom_sf"/>
</dbReference>
<dbReference type="PRINTS" id="PR00364">
    <property type="entry name" value="DISEASERSIST"/>
</dbReference>
<evidence type="ECO:0000256" key="1">
    <source>
        <dbReference type="ARBA" id="ARBA00005820"/>
    </source>
</evidence>
<evidence type="ECO:0000259" key="4">
    <source>
        <dbReference type="SMART" id="SM01043"/>
    </source>
</evidence>
<reference evidence="5" key="1">
    <citation type="submission" date="2023-03" db="EMBL/GenBank/DDBJ databases">
        <title>Amycolatopsis taiwanensis NBRC 103393.</title>
        <authorList>
            <person name="Ichikawa N."/>
            <person name="Sato H."/>
            <person name="Tonouchi N."/>
        </authorList>
    </citation>
    <scope>NUCLEOTIDE SEQUENCE</scope>
    <source>
        <strain evidence="5">NBRC 103393</strain>
    </source>
</reference>
<evidence type="ECO:0000259" key="3">
    <source>
        <dbReference type="SMART" id="SM00862"/>
    </source>
</evidence>
<dbReference type="Gene3D" id="1.25.40.10">
    <property type="entry name" value="Tetratricopeptide repeat domain"/>
    <property type="match status" value="2"/>
</dbReference>
<dbReference type="Pfam" id="PF13401">
    <property type="entry name" value="AAA_22"/>
    <property type="match status" value="1"/>
</dbReference>
<comment type="caution">
    <text evidence="5">The sequence shown here is derived from an EMBL/GenBank/DDBJ whole genome shotgun (WGS) entry which is preliminary data.</text>
</comment>
<dbReference type="InterPro" id="IPR036388">
    <property type="entry name" value="WH-like_DNA-bd_sf"/>
</dbReference>
<dbReference type="GO" id="GO:0006355">
    <property type="term" value="P:regulation of DNA-templated transcription"/>
    <property type="evidence" value="ECO:0007669"/>
    <property type="project" value="InterPro"/>
</dbReference>
<keyword evidence="2" id="KW-0238">DNA-binding</keyword>
<dbReference type="CDD" id="cd15831">
    <property type="entry name" value="BTAD"/>
    <property type="match status" value="1"/>
</dbReference>
<dbReference type="AlphaFoldDB" id="A0A9W6QWW5"/>
<keyword evidence="6" id="KW-1185">Reference proteome</keyword>
<proteinExistence type="inferred from homology"/>
<dbReference type="PANTHER" id="PTHR47691:SF3">
    <property type="entry name" value="HTH-TYPE TRANSCRIPTIONAL REGULATOR RV0890C-RELATED"/>
    <property type="match status" value="1"/>
</dbReference>
<dbReference type="InterPro" id="IPR027417">
    <property type="entry name" value="P-loop_NTPase"/>
</dbReference>
<evidence type="ECO:0000313" key="5">
    <source>
        <dbReference type="EMBL" id="GLY65054.1"/>
    </source>
</evidence>
<feature type="domain" description="Bacterial transcriptional activator" evidence="4">
    <location>
        <begin position="95"/>
        <end position="240"/>
    </location>
</feature>
<dbReference type="InterPro" id="IPR016032">
    <property type="entry name" value="Sig_transdc_resp-reg_C-effctor"/>
</dbReference>
<dbReference type="RefSeq" id="WP_285486420.1">
    <property type="nucleotide sequence ID" value="NZ_BSTI01000003.1"/>
</dbReference>
<name>A0A9W6QWW5_9PSEU</name>
<dbReference type="GO" id="GO:0003677">
    <property type="term" value="F:DNA binding"/>
    <property type="evidence" value="ECO:0007669"/>
    <property type="project" value="UniProtKB-KW"/>
</dbReference>
<dbReference type="Gene3D" id="1.10.10.10">
    <property type="entry name" value="Winged helix-like DNA-binding domain superfamily/Winged helix DNA-binding domain"/>
    <property type="match status" value="1"/>
</dbReference>
<dbReference type="PANTHER" id="PTHR47691">
    <property type="entry name" value="REGULATOR-RELATED"/>
    <property type="match status" value="1"/>
</dbReference>
<dbReference type="SUPFAM" id="SSF48452">
    <property type="entry name" value="TPR-like"/>
    <property type="match status" value="1"/>
</dbReference>
<dbReference type="GO" id="GO:0016887">
    <property type="term" value="F:ATP hydrolysis activity"/>
    <property type="evidence" value="ECO:0007669"/>
    <property type="project" value="InterPro"/>
</dbReference>
<dbReference type="Gene3D" id="3.40.50.300">
    <property type="entry name" value="P-loop containing nucleotide triphosphate hydrolases"/>
    <property type="match status" value="1"/>
</dbReference>
<accession>A0A9W6QWW5</accession>
<dbReference type="SUPFAM" id="SSF52540">
    <property type="entry name" value="P-loop containing nucleoside triphosphate hydrolases"/>
    <property type="match status" value="1"/>
</dbReference>
<dbReference type="Pfam" id="PF03704">
    <property type="entry name" value="BTAD"/>
    <property type="match status" value="1"/>
</dbReference>
<dbReference type="GO" id="GO:0000160">
    <property type="term" value="P:phosphorelay signal transduction system"/>
    <property type="evidence" value="ECO:0007669"/>
    <property type="project" value="InterPro"/>
</dbReference>
<evidence type="ECO:0000313" key="6">
    <source>
        <dbReference type="Proteomes" id="UP001165136"/>
    </source>
</evidence>
<dbReference type="SUPFAM" id="SSF46894">
    <property type="entry name" value="C-terminal effector domain of the bipartite response regulators"/>
    <property type="match status" value="1"/>
</dbReference>
<dbReference type="SMART" id="SM01043">
    <property type="entry name" value="BTAD"/>
    <property type="match status" value="1"/>
</dbReference>
<dbReference type="SMART" id="SM00862">
    <property type="entry name" value="Trans_reg_C"/>
    <property type="match status" value="1"/>
</dbReference>
<feature type="domain" description="OmpR/PhoB-type" evidence="3">
    <location>
        <begin position="15"/>
        <end position="88"/>
    </location>
</feature>
<comment type="similarity">
    <text evidence="1">Belongs to the AfsR/DnrI/RedD regulatory family.</text>
</comment>
<evidence type="ECO:0000256" key="2">
    <source>
        <dbReference type="ARBA" id="ARBA00023125"/>
    </source>
</evidence>
<dbReference type="InterPro" id="IPR005158">
    <property type="entry name" value="BTAD"/>
</dbReference>